<dbReference type="PANTHER" id="PTHR45641:SF19">
    <property type="entry name" value="NEPHROCYSTIN-3"/>
    <property type="match status" value="1"/>
</dbReference>
<dbReference type="PANTHER" id="PTHR45641">
    <property type="entry name" value="TETRATRICOPEPTIDE REPEAT PROTEIN (AFU_ORTHOLOGUE AFUA_6G03870)"/>
    <property type="match status" value="1"/>
</dbReference>
<dbReference type="InterPro" id="IPR019734">
    <property type="entry name" value="TPR_rpt"/>
</dbReference>
<evidence type="ECO:0000256" key="1">
    <source>
        <dbReference type="ARBA" id="ARBA00022737"/>
    </source>
</evidence>
<name>A0AAE0FQR7_9CHLO</name>
<dbReference type="SMART" id="SM00028">
    <property type="entry name" value="TPR"/>
    <property type="match status" value="6"/>
</dbReference>
<evidence type="ECO:0000256" key="2">
    <source>
        <dbReference type="ARBA" id="ARBA00022803"/>
    </source>
</evidence>
<evidence type="ECO:0000313" key="4">
    <source>
        <dbReference type="Proteomes" id="UP001190700"/>
    </source>
</evidence>
<keyword evidence="2" id="KW-0802">TPR repeat</keyword>
<dbReference type="Pfam" id="PF13374">
    <property type="entry name" value="TPR_10"/>
    <property type="match status" value="3"/>
</dbReference>
<keyword evidence="4" id="KW-1185">Reference proteome</keyword>
<gene>
    <name evidence="3" type="ORF">CYMTET_27092</name>
</gene>
<proteinExistence type="predicted"/>
<organism evidence="3 4">
    <name type="scientific">Cymbomonas tetramitiformis</name>
    <dbReference type="NCBI Taxonomy" id="36881"/>
    <lineage>
        <taxon>Eukaryota</taxon>
        <taxon>Viridiplantae</taxon>
        <taxon>Chlorophyta</taxon>
        <taxon>Pyramimonadophyceae</taxon>
        <taxon>Pyramimonadales</taxon>
        <taxon>Pyramimonadaceae</taxon>
        <taxon>Cymbomonas</taxon>
    </lineage>
</organism>
<dbReference type="SUPFAM" id="SSF48452">
    <property type="entry name" value="TPR-like"/>
    <property type="match status" value="2"/>
</dbReference>
<sequence>MGCAASTSARQENLHGLAFDSAPAPAEEPPPEPAIAFENPVGVSLGFLEKFFNLYDVNDKTVREVVEENIKPVTLSSGCSYLNFLVASGKSQKGSKSSTVLLRGRSVAEDAGVFVSHTWSYKFRDLVSALRIFQNNRLHSAPHIFFYLDIFAVNQHAAPGDGAPAAPPDAVLPVIARIGQTVLVTSPWNQPRALGRLWCLYELLATLHSGAALHFVYPFDDVKAMQSCGRTDFDVLLACFHSSGFDCRAAEVTDAADRERIFGWAEAAELTGSDAVEAGFNERLQSMLRQWARSVAVERAAALELRQDGAGLLNLCLQLREFLAATGGNMEEVLPLYQSFIVFRERALGGNHPDYAADLQTLAQSLKDTDVWGAALPMLEGSLQARESALGADHLDVALSHSCLAELLQHQGKLEESQLHAERALAIREGQLDEDDPALAQAICAMAETKRMMGDHTQAEGLYRRALEIFEKDGTDRRQCATWRNNLALSLQKQGRLEEAAQMHTTVLGMWEEVRHFMSSPILGTADSSLEVPCREEGEGRCQDPSSSGALCSAGSARDPPCCGAQCPTVGREHPLVAATLSNMAELLKLEGRYAEALPLVQRSLQINEEALGPDHPSTATSIAWLADIYQTQGDYSTALALLKRDIEITRKTLGHDHPNLAYSYNNLAVLLCRSAKENPEFYPRALKYMERSQDIRETMLGPSHPEVAEILQNRVTVLQLLGRDAEATPLLERAEAIEKEQSNRELDAEQAPLQIPEKKLEVIKVTFPSGRVKHITRWI</sequence>
<comment type="caution">
    <text evidence="3">The sequence shown here is derived from an EMBL/GenBank/DDBJ whole genome shotgun (WGS) entry which is preliminary data.</text>
</comment>
<keyword evidence="1" id="KW-0677">Repeat</keyword>
<dbReference type="Proteomes" id="UP001190700">
    <property type="component" value="Unassembled WGS sequence"/>
</dbReference>
<dbReference type="Gene3D" id="1.25.40.10">
    <property type="entry name" value="Tetratricopeptide repeat domain"/>
    <property type="match status" value="2"/>
</dbReference>
<dbReference type="PRINTS" id="PR00381">
    <property type="entry name" value="KINESINLIGHT"/>
</dbReference>
<protein>
    <recommendedName>
        <fullName evidence="5">Kinesin light chain</fullName>
    </recommendedName>
</protein>
<dbReference type="InterPro" id="IPR011990">
    <property type="entry name" value="TPR-like_helical_dom_sf"/>
</dbReference>
<accession>A0AAE0FQR7</accession>
<evidence type="ECO:0000313" key="3">
    <source>
        <dbReference type="EMBL" id="KAK3264145.1"/>
    </source>
</evidence>
<evidence type="ECO:0008006" key="5">
    <source>
        <dbReference type="Google" id="ProtNLM"/>
    </source>
</evidence>
<dbReference type="Pfam" id="PF13424">
    <property type="entry name" value="TPR_12"/>
    <property type="match status" value="2"/>
</dbReference>
<dbReference type="EMBL" id="LGRX02014764">
    <property type="protein sequence ID" value="KAK3264145.1"/>
    <property type="molecule type" value="Genomic_DNA"/>
</dbReference>
<reference evidence="3 4" key="1">
    <citation type="journal article" date="2015" name="Genome Biol. Evol.">
        <title>Comparative Genomics of a Bacterivorous Green Alga Reveals Evolutionary Causalities and Consequences of Phago-Mixotrophic Mode of Nutrition.</title>
        <authorList>
            <person name="Burns J.A."/>
            <person name="Paasch A."/>
            <person name="Narechania A."/>
            <person name="Kim E."/>
        </authorList>
    </citation>
    <scope>NUCLEOTIDE SEQUENCE [LARGE SCALE GENOMIC DNA]</scope>
    <source>
        <strain evidence="3 4">PLY_AMNH</strain>
    </source>
</reference>
<dbReference type="AlphaFoldDB" id="A0AAE0FQR7"/>